<dbReference type="InterPro" id="IPR018392">
    <property type="entry name" value="LysM"/>
</dbReference>
<dbReference type="InterPro" id="IPR036779">
    <property type="entry name" value="LysM_dom_sf"/>
</dbReference>
<dbReference type="Pfam" id="PF01476">
    <property type="entry name" value="LysM"/>
    <property type="match status" value="3"/>
</dbReference>
<dbReference type="AlphaFoldDB" id="A0A8J8G726"/>
<dbReference type="RefSeq" id="WP_173779289.1">
    <property type="nucleotide sequence ID" value="NZ_JABSNO010000011.1"/>
</dbReference>
<keyword evidence="4" id="KW-1185">Reference proteome</keyword>
<dbReference type="GO" id="GO:0008932">
    <property type="term" value="F:lytic endotransglycosylase activity"/>
    <property type="evidence" value="ECO:0007669"/>
    <property type="project" value="TreeGrafter"/>
</dbReference>
<proteinExistence type="predicted"/>
<dbReference type="EMBL" id="JABSNO010000011">
    <property type="protein sequence ID" value="NRS92698.1"/>
    <property type="molecule type" value="Genomic_DNA"/>
</dbReference>
<feature type="signal peptide" evidence="1">
    <location>
        <begin position="1"/>
        <end position="18"/>
    </location>
</feature>
<keyword evidence="1" id="KW-0732">Signal</keyword>
<protein>
    <submittedName>
        <fullName evidence="3">LysM repeat protein</fullName>
    </submittedName>
</protein>
<sequence>MNKFLFLFSILLVSWASAQKTHTAAQGDTPYGISKMYNLTLEDLYKLNPNLEDGVLNIGDKITVAKAGTTSNATSSKTADIILQPKQTIYGLTKQYKISESELRKLNPDLDNNMKIGDRITLPTDKISKYGNGQPLATEEVSEDKISNVKDYVQVEVPTYTTTSVKDDFLYYTVQDGDTTFGIINKFNVTIDQLITLNPQLSNGLKSGMILKIKKLAASYIKKSGDALNVVFMLPFGYENGDSKYREMSLEFLTGVKLALERNAKNGQKLNVKIVDAGNESTFKKSLSQVDKDATDLIVGPFLKSNLVEVLDYVKLNKIPVVAPFANSEDLHSYENLIIIETDHQIYADKIAEEVLKTYSNQKIYIVAGSEKQYANSIKATILKQSKNAEVFIISSSSELKLDTNMMTGQAAPIIAILADNRNSEGAAFATKLLELSSEIEGIRAFSMYYSSIFDSKQENLRQVNLMYLVDTKINMEGSFEKEILRDYEEKYCKKPGKYAVVGFDVTNDMLSRENSKGEIFKQISKAQTQLATKFDFVRTNGNGAYLNTGYRVVRLAP</sequence>
<dbReference type="CDD" id="cd00118">
    <property type="entry name" value="LysM"/>
    <property type="match status" value="2"/>
</dbReference>
<dbReference type="Gene3D" id="3.40.50.2300">
    <property type="match status" value="2"/>
</dbReference>
<evidence type="ECO:0000313" key="3">
    <source>
        <dbReference type="EMBL" id="NRS92698.1"/>
    </source>
</evidence>
<dbReference type="SUPFAM" id="SSF53822">
    <property type="entry name" value="Periplasmic binding protein-like I"/>
    <property type="match status" value="1"/>
</dbReference>
<feature type="domain" description="LysM" evidence="2">
    <location>
        <begin position="20"/>
        <end position="64"/>
    </location>
</feature>
<dbReference type="InterPro" id="IPR028082">
    <property type="entry name" value="Peripla_BP_I"/>
</dbReference>
<dbReference type="PROSITE" id="PS51782">
    <property type="entry name" value="LYSM"/>
    <property type="match status" value="2"/>
</dbReference>
<feature type="domain" description="LysM" evidence="2">
    <location>
        <begin position="170"/>
        <end position="213"/>
    </location>
</feature>
<comment type="caution">
    <text evidence="3">The sequence shown here is derived from an EMBL/GenBank/DDBJ whole genome shotgun (WGS) entry which is preliminary data.</text>
</comment>
<dbReference type="PANTHER" id="PTHR33734:SF22">
    <property type="entry name" value="MEMBRANE-BOUND LYTIC MUREIN TRANSGLYCOSYLASE D"/>
    <property type="match status" value="1"/>
</dbReference>
<dbReference type="SUPFAM" id="SSF54106">
    <property type="entry name" value="LysM domain"/>
    <property type="match status" value="2"/>
</dbReference>
<dbReference type="PANTHER" id="PTHR33734">
    <property type="entry name" value="LYSM DOMAIN-CONTAINING GPI-ANCHORED PROTEIN 2"/>
    <property type="match status" value="1"/>
</dbReference>
<name>A0A8J8G726_9FLAO</name>
<evidence type="ECO:0000256" key="1">
    <source>
        <dbReference type="SAM" id="SignalP"/>
    </source>
</evidence>
<dbReference type="Gene3D" id="3.10.350.10">
    <property type="entry name" value="LysM domain"/>
    <property type="match status" value="3"/>
</dbReference>
<organism evidence="3 4">
    <name type="scientific">Frigoriflavimonas asaccharolytica</name>
    <dbReference type="NCBI Taxonomy" id="2735899"/>
    <lineage>
        <taxon>Bacteria</taxon>
        <taxon>Pseudomonadati</taxon>
        <taxon>Bacteroidota</taxon>
        <taxon>Flavobacteriia</taxon>
        <taxon>Flavobacteriales</taxon>
        <taxon>Weeksellaceae</taxon>
        <taxon>Frigoriflavimonas</taxon>
    </lineage>
</organism>
<gene>
    <name evidence="3" type="ORF">HNQ03_001776</name>
</gene>
<accession>A0A8J8G726</accession>
<dbReference type="SMART" id="SM00257">
    <property type="entry name" value="LysM"/>
    <property type="match status" value="3"/>
</dbReference>
<reference evidence="3" key="1">
    <citation type="submission" date="2020-05" db="EMBL/GenBank/DDBJ databases">
        <title>Genomic Encyclopedia of Type Strains, Phase IV (KMG-V): Genome sequencing to study the core and pangenomes of soil and plant-associated prokaryotes.</title>
        <authorList>
            <person name="Whitman W."/>
        </authorList>
    </citation>
    <scope>NUCLEOTIDE SEQUENCE</scope>
    <source>
        <strain evidence="3">16F</strain>
    </source>
</reference>
<evidence type="ECO:0000259" key="2">
    <source>
        <dbReference type="PROSITE" id="PS51782"/>
    </source>
</evidence>
<feature type="chain" id="PRO_5035296749" evidence="1">
    <location>
        <begin position="19"/>
        <end position="558"/>
    </location>
</feature>
<dbReference type="Proteomes" id="UP000610746">
    <property type="component" value="Unassembled WGS sequence"/>
</dbReference>
<evidence type="ECO:0000313" key="4">
    <source>
        <dbReference type="Proteomes" id="UP000610746"/>
    </source>
</evidence>
<dbReference type="CDD" id="cd06268">
    <property type="entry name" value="PBP1_ABC_transporter_LIVBP-like"/>
    <property type="match status" value="1"/>
</dbReference>